<protein>
    <submittedName>
        <fullName evidence="1">Uncharacterized protein</fullName>
    </submittedName>
</protein>
<proteinExistence type="predicted"/>
<sequence length="71" mass="8275">MQAKERLLKEIESLSPHHILKIYDLVLALKKQNHQVVLRKNPTGYLRARAALRNCKGSLSKDIIEERNDRL</sequence>
<dbReference type="OrthoDB" id="9875080at2"/>
<dbReference type="Proteomes" id="UP000222564">
    <property type="component" value="Unassembled WGS sequence"/>
</dbReference>
<dbReference type="AlphaFoldDB" id="A0A2C6MFN7"/>
<name>A0A2C6MFN7_9FIRM</name>
<dbReference type="RefSeq" id="WP_099082548.1">
    <property type="nucleotide sequence ID" value="NZ_AWQQ01000038.1"/>
</dbReference>
<reference evidence="1 2" key="1">
    <citation type="submission" date="2013-09" db="EMBL/GenBank/DDBJ databases">
        <title>Biodegradation of hydrocarbons in the deep terrestrial subsurface : characterization of a microbial consortium composed of two Desulfotomaculum species originating from a deep geological formation.</title>
        <authorList>
            <person name="Aullo T."/>
            <person name="Berlendis S."/>
            <person name="Lascourreges J.-F."/>
            <person name="Dessort D."/>
            <person name="Saint-Laurent S."/>
            <person name="Schraauwers B."/>
            <person name="Mas J."/>
            <person name="Magot M."/>
            <person name="Ranchou-Peyruse A."/>
        </authorList>
    </citation>
    <scope>NUCLEOTIDE SEQUENCE [LARGE SCALE GENOMIC DNA]</scope>
    <source>
        <strain evidence="1 2">Bs107</strain>
    </source>
</reference>
<accession>A0A2C6MFN7</accession>
<keyword evidence="2" id="KW-1185">Reference proteome</keyword>
<gene>
    <name evidence="1" type="ORF">P378_06255</name>
</gene>
<evidence type="ECO:0000313" key="1">
    <source>
        <dbReference type="EMBL" id="PHJ38988.1"/>
    </source>
</evidence>
<evidence type="ECO:0000313" key="2">
    <source>
        <dbReference type="Proteomes" id="UP000222564"/>
    </source>
</evidence>
<organism evidence="1 2">
    <name type="scientific">Desulforamulus profundi</name>
    <dbReference type="NCBI Taxonomy" id="1383067"/>
    <lineage>
        <taxon>Bacteria</taxon>
        <taxon>Bacillati</taxon>
        <taxon>Bacillota</taxon>
        <taxon>Clostridia</taxon>
        <taxon>Eubacteriales</taxon>
        <taxon>Peptococcaceae</taxon>
        <taxon>Desulforamulus</taxon>
    </lineage>
</organism>
<dbReference type="EMBL" id="AWQQ01000038">
    <property type="protein sequence ID" value="PHJ38988.1"/>
    <property type="molecule type" value="Genomic_DNA"/>
</dbReference>
<comment type="caution">
    <text evidence="1">The sequence shown here is derived from an EMBL/GenBank/DDBJ whole genome shotgun (WGS) entry which is preliminary data.</text>
</comment>